<dbReference type="Proteomes" id="UP000566995">
    <property type="component" value="Unassembled WGS sequence"/>
</dbReference>
<protein>
    <recommendedName>
        <fullName evidence="1">GmrSD restriction endonucleases N-terminal domain-containing protein</fullName>
    </recommendedName>
</protein>
<dbReference type="EMBL" id="JACHLI010000001">
    <property type="protein sequence ID" value="MBB4861483.1"/>
    <property type="molecule type" value="Genomic_DNA"/>
</dbReference>
<evidence type="ECO:0000259" key="1">
    <source>
        <dbReference type="Pfam" id="PF03235"/>
    </source>
</evidence>
<name>A0A7W7KG37_PSENT</name>
<dbReference type="AlphaFoldDB" id="A0A7W7KG37"/>
<evidence type="ECO:0000313" key="2">
    <source>
        <dbReference type="EMBL" id="MBB4861483.1"/>
    </source>
</evidence>
<dbReference type="InterPro" id="IPR004919">
    <property type="entry name" value="GmrSD_N"/>
</dbReference>
<evidence type="ECO:0000313" key="3">
    <source>
        <dbReference type="Proteomes" id="UP000566995"/>
    </source>
</evidence>
<sequence>MTTPEKKHYLALQARNEELEKIIQPLRSVENSPSFTWQRVERAMTELAADLGGILDMNPDFQRGHVWTEAQQQLFVENIMRGIVPDSQKVLQFNCPILKSPKVVTNLPNGLQCVDGLQRYTTALKFVRGEIKPFGFTHKDLEGSSYDVRSKTLWEFRVMVLDYSKKSDLLKHYLTHNRGGVIHSDDEINRVSALLAETLEQEQKAGL</sequence>
<gene>
    <name evidence="2" type="ORF">HNP46_000294</name>
</gene>
<feature type="domain" description="GmrSD restriction endonucleases N-terminal" evidence="1">
    <location>
        <begin position="57"/>
        <end position="176"/>
    </location>
</feature>
<dbReference type="Pfam" id="PF03235">
    <property type="entry name" value="GmrSD_N"/>
    <property type="match status" value="1"/>
</dbReference>
<reference evidence="2 3" key="1">
    <citation type="submission" date="2020-08" db="EMBL/GenBank/DDBJ databases">
        <title>Functional genomics of gut bacteria from endangered species of beetles.</title>
        <authorList>
            <person name="Carlos-Shanley C."/>
        </authorList>
    </citation>
    <scope>NUCLEOTIDE SEQUENCE [LARGE SCALE GENOMIC DNA]</scope>
    <source>
        <strain evidence="2 3">S00179</strain>
    </source>
</reference>
<comment type="caution">
    <text evidence="2">The sequence shown here is derived from an EMBL/GenBank/DDBJ whole genome shotgun (WGS) entry which is preliminary data.</text>
</comment>
<organism evidence="2 3">
    <name type="scientific">Pseudomonas nitroreducens</name>
    <dbReference type="NCBI Taxonomy" id="46680"/>
    <lineage>
        <taxon>Bacteria</taxon>
        <taxon>Pseudomonadati</taxon>
        <taxon>Pseudomonadota</taxon>
        <taxon>Gammaproteobacteria</taxon>
        <taxon>Pseudomonadales</taxon>
        <taxon>Pseudomonadaceae</taxon>
        <taxon>Pseudomonas</taxon>
    </lineage>
</organism>
<dbReference type="RefSeq" id="WP_184585744.1">
    <property type="nucleotide sequence ID" value="NZ_JACHLI010000001.1"/>
</dbReference>
<proteinExistence type="predicted"/>
<accession>A0A7W7KG37</accession>